<protein>
    <submittedName>
        <fullName evidence="3">SMP-30/gluconolactonase/LRE family protein</fullName>
    </submittedName>
</protein>
<accession>A0A975U1U0</accession>
<dbReference type="Pfam" id="PF08450">
    <property type="entry name" value="SGL"/>
    <property type="match status" value="1"/>
</dbReference>
<organism evidence="3 4">
    <name type="scientific">Elioraea tepida</name>
    <dbReference type="NCBI Taxonomy" id="2843330"/>
    <lineage>
        <taxon>Bacteria</taxon>
        <taxon>Pseudomonadati</taxon>
        <taxon>Pseudomonadota</taxon>
        <taxon>Alphaproteobacteria</taxon>
        <taxon>Acetobacterales</taxon>
        <taxon>Elioraeaceae</taxon>
        <taxon>Elioraea</taxon>
    </lineage>
</organism>
<evidence type="ECO:0000313" key="4">
    <source>
        <dbReference type="Proteomes" id="UP000694001"/>
    </source>
</evidence>
<dbReference type="InterPro" id="IPR013658">
    <property type="entry name" value="SGL"/>
</dbReference>
<dbReference type="KEGG" id="elio:KO353_15985"/>
<proteinExistence type="predicted"/>
<dbReference type="EMBL" id="CP076448">
    <property type="protein sequence ID" value="QXM24690.1"/>
    <property type="molecule type" value="Genomic_DNA"/>
</dbReference>
<evidence type="ECO:0000313" key="3">
    <source>
        <dbReference type="EMBL" id="QXM24690.1"/>
    </source>
</evidence>
<evidence type="ECO:0000259" key="2">
    <source>
        <dbReference type="Pfam" id="PF08450"/>
    </source>
</evidence>
<reference evidence="3" key="1">
    <citation type="submission" date="2021-06" db="EMBL/GenBank/DDBJ databases">
        <title>Elioraea tepida, sp. nov., a moderately thermophilic aerobic anoxygenic phototrophic bacterium isolated from an alkaline siliceous hot spring mat community in Yellowstone National Park, WY, USA.</title>
        <authorList>
            <person name="Saini M.K."/>
            <person name="Yoshida S."/>
            <person name="Sebastian A."/>
            <person name="Hirose S."/>
            <person name="Hara E."/>
            <person name="Tamaki H."/>
            <person name="Soulier N.T."/>
            <person name="Albert I."/>
            <person name="Hanada S."/>
            <person name="Bryant D.A."/>
            <person name="Tank M."/>
        </authorList>
    </citation>
    <scope>NUCLEOTIDE SEQUENCE</scope>
    <source>
        <strain evidence="3">MS-P2</strain>
    </source>
</reference>
<keyword evidence="1" id="KW-0378">Hydrolase</keyword>
<dbReference type="InterPro" id="IPR051262">
    <property type="entry name" value="SMP-30/CGR1_Lactonase"/>
</dbReference>
<gene>
    <name evidence="3" type="ORF">KO353_15985</name>
</gene>
<dbReference type="PANTHER" id="PTHR47572">
    <property type="entry name" value="LIPOPROTEIN-RELATED"/>
    <property type="match status" value="1"/>
</dbReference>
<dbReference type="Proteomes" id="UP000694001">
    <property type="component" value="Chromosome"/>
</dbReference>
<evidence type="ECO:0000256" key="1">
    <source>
        <dbReference type="ARBA" id="ARBA00022801"/>
    </source>
</evidence>
<sequence>MARTALDAGFERLIDPHAPVRQICSGFIFTEGPVWYPQEQALYFSDMPGDVRRRWDRHGVREVMRPSNKANGLTFDAALNLLACEHATSAVARFRPDGRQEVLATHFEGRELNRPNDLCVHSSGAIYFTDPWYGRMPHYGVERPRQLGFQGVYRLAPNHIPGAEPQLLVERYLFTQPNGLCFSPCERLPYVNDTEQANIRVFEVAED</sequence>
<dbReference type="AlphaFoldDB" id="A0A975U1U0"/>
<feature type="domain" description="SMP-30/Gluconolactonase/LRE-like region" evidence="2">
    <location>
        <begin position="29"/>
        <end position="205"/>
    </location>
</feature>
<dbReference type="PANTHER" id="PTHR47572:SF4">
    <property type="entry name" value="LACTONASE DRP35"/>
    <property type="match status" value="1"/>
</dbReference>
<dbReference type="GO" id="GO:0016787">
    <property type="term" value="F:hydrolase activity"/>
    <property type="evidence" value="ECO:0007669"/>
    <property type="project" value="UniProtKB-KW"/>
</dbReference>
<keyword evidence="4" id="KW-1185">Reference proteome</keyword>
<name>A0A975U1U0_9PROT</name>